<dbReference type="EMBL" id="PFSF01000069">
    <property type="protein sequence ID" value="PJC27879.1"/>
    <property type="molecule type" value="Genomic_DNA"/>
</dbReference>
<evidence type="ECO:0000313" key="3">
    <source>
        <dbReference type="Proteomes" id="UP000229816"/>
    </source>
</evidence>
<protein>
    <recommendedName>
        <fullName evidence="1">DUF5667 domain-containing protein</fullName>
    </recommendedName>
</protein>
<dbReference type="AlphaFoldDB" id="A0A2M8ERY5"/>
<dbReference type="Proteomes" id="UP000229816">
    <property type="component" value="Unassembled WGS sequence"/>
</dbReference>
<dbReference type="Pfam" id="PF18915">
    <property type="entry name" value="DUF5667"/>
    <property type="match status" value="1"/>
</dbReference>
<name>A0A2M8ERY5_9BACT</name>
<dbReference type="InterPro" id="IPR043725">
    <property type="entry name" value="DUF5667"/>
</dbReference>
<proteinExistence type="predicted"/>
<comment type="caution">
    <text evidence="2">The sequence shown here is derived from an EMBL/GenBank/DDBJ whole genome shotgun (WGS) entry which is preliminary data.</text>
</comment>
<gene>
    <name evidence="2" type="ORF">CO054_03010</name>
</gene>
<evidence type="ECO:0000313" key="2">
    <source>
        <dbReference type="EMBL" id="PJC27879.1"/>
    </source>
</evidence>
<feature type="domain" description="DUF5667" evidence="1">
    <location>
        <begin position="68"/>
        <end position="177"/>
    </location>
</feature>
<organism evidence="2 3">
    <name type="scientific">Candidatus Shapirobacteria bacterium CG_4_9_14_0_2_um_filter_39_11</name>
    <dbReference type="NCBI Taxonomy" id="1974478"/>
    <lineage>
        <taxon>Bacteria</taxon>
        <taxon>Candidatus Shapironibacteriota</taxon>
    </lineage>
</organism>
<sequence length="203" mass="22474">MKNEKLKNIFLVFAALVFALGILITSVVRTTALTTSPNYKIAPVKATPTPTETVKKPVEYSLAYPGPILPGHILYPIKMVRDRIWLWLTVDPLKKAEVLLLFADKRLGAGKALIEAGKEELGASTLTKAGKYLESAVKQEKIAREKGKDTQALLERLSRASLKHEEVLLEIKGKVGETAKPVIESCLGYVRWAQQQVRQILGE</sequence>
<reference evidence="3" key="1">
    <citation type="submission" date="2017-09" db="EMBL/GenBank/DDBJ databases">
        <title>Depth-based differentiation of microbial function through sediment-hosted aquifers and enrichment of novel symbionts in the deep terrestrial subsurface.</title>
        <authorList>
            <person name="Probst A.J."/>
            <person name="Ladd B."/>
            <person name="Jarett J.K."/>
            <person name="Geller-Mcgrath D.E."/>
            <person name="Sieber C.M.K."/>
            <person name="Emerson J.B."/>
            <person name="Anantharaman K."/>
            <person name="Thomas B.C."/>
            <person name="Malmstrom R."/>
            <person name="Stieglmeier M."/>
            <person name="Klingl A."/>
            <person name="Woyke T."/>
            <person name="Ryan C.M."/>
            <person name="Banfield J.F."/>
        </authorList>
    </citation>
    <scope>NUCLEOTIDE SEQUENCE [LARGE SCALE GENOMIC DNA]</scope>
</reference>
<evidence type="ECO:0000259" key="1">
    <source>
        <dbReference type="Pfam" id="PF18915"/>
    </source>
</evidence>
<accession>A0A2M8ERY5</accession>